<name>A0A0L7TEH4_9GAMM</name>
<dbReference type="PATRIC" id="fig|1560201.4.peg.1862"/>
<dbReference type="Proteomes" id="UP000036851">
    <property type="component" value="Unassembled WGS sequence"/>
</dbReference>
<sequence>MTLKNLTLSSVTYSSPTTINCPAPIETAVADNPEFPAIPPEALATLFNAMTQAKDVGHNWTQDEYVGELADRCFRLSPSLRDCLNQQSGLQLTEPQNGQPKTLSSMVAGLHLTSFEANNLWNALETIFWDGLSQPAIPEPYPDGEKNQLAQSEKRFSRMLADHTEPDWEISEALSALFGQEEVVTQGNMPADSLDTVWKKDLAMLQEFRKLGQNHAFLLLDKRPLEASAQQLSRVADRPHNGVIGEAAAALRDICLKLVSNQPAETGDQKKSMREVIEKLTAMSASLLNADAVLSEAREYYASGKNGDTATLPVRLNEAKASLRHAWKELQNTVTWIGQQTDHEWSKRFLSNLRVSYARLEIKSLRTLKALKEAKSQSGKDLQAEKVRMEKEAGTLSLLAEKTSRPVIRVAAEALKNCCDLAGSVMRQQPRDSVLPEIKKTAELLFELSESLQSADITLPAARALLKSGAEPKALNRMADQLETQRKALDNTLTLLNSYAGAMEEALPMGKALSPGEQSLSKLINKIRTQEERFLQVDDALKKVKHDLRPQKSAGEIVMKKAAEGAEFAKIQLSQTFSAIKHTFRLAARTADLGVRHVAHSEKQKGDRPDSVETQRFNGLLSATAYGPLSNIQKLCEQAEKLAAATKKVGKSDGVRDRNKQYGVLVKGENKNAPGTTQAERLVKKLAALNEPRDAVHAALKRVTAEIDQTQKDLTLLERQYPQQFTELNAFRKQLLNAEKTCTEVVKTLDNQVKMLQGESEAAIPPAFAGTFKKMRTSMDAVQDAITAAVKRWEELPEAAQELLSDTEIAVKKVVSTTSQAAELLNHQKPDAESFEAAAAEAVSALEDPALISVELTAVAGFMAIVEDLHRACQLLRDIKREAGSWKKANVAAAPHQPIPLPVENDFRKACKKIMDAVYQAANARGAVESSITHITGSRLEVFSPDARIIKHLAGILAGQTAALNHKFLPEERENYAGAVDGSINDIAQHFRKSGDPTGDKFALRLKKEYLRELEGKVVLPQSTREVLEQSQTWAEYMVQSGAKNLQSRLIYTAASQAVDAALSSALPAISGTAALRAIAKFVITPLPLTIELGKLDKSLMPGDALPRNAKSNMIANSVGIAATRLLSPLLPPMVKMMQEGALTGIQLWRDGSVEVWDKLKERLPEDIAGAIALRPVNEAIKSAFAGKLTPEDMPLIQQPSETKIDVATELKQNQQLYQELKQYLYQYDAVMITKDGHRIEARASADEAGEPILCLDGKPLIYPNGMQNKVADDGIEQSAESGRKENSRKTRGLFGRAHKIVKDYKKTEEKKVMTLAYNNNAKITTQTGQVLTVDKVQDGSEDLIYIADGKRILTKAQALSEYIALANKLKLSTSMNLSAEKTASDIYNRAYPHELNIKKISQQSLTDIFRENNEHTLTPNSIVRIKIQRFDTDGYLDEGYYKTASLYDIARGALVDPSGNGHITVEGLPPTIASIFHTYPYIGRQTFSVTTMLNDKIQDKISEFETNDSSVFRGQVWKGSTKNILTEMSKTKKIPELKMAADSEIKSGHVTFRYSDEKIPMPGIIAIPKTNGNTILVNLLTRETLEVKIDKQYDSDKSAHHEDAKNLKAFLLPNFDLRRSQLFRESDENSSAFHSKLTSLNGNNYYHQPGADLYNYVSPLNVNMVNSLDELGSQLSASEITAIKSNAEFLITTEGEIWAKALIAQGQKFVNGLAMLAAPISGVPAVSAFNIGLTFLSHLLAAGEISLADDSKKDALKKDLLMDIALSLPGHAGDTAEIINRFKKMKKAIPVVFDPFWQKLDNAAPQPAVLKPAISVTPQRVTASTLPDKVLDEHFEIPDSVSPHLGNRYILQVGETGKKKWRAFEGYAKSSITQHNIPRSNIYGELGTNRPNSFLQRPDSTTFSGLTMNDRLDVPVHGSILAPSSSKVKGIQGAETFVYYSPEALAKKLYSYGLRQVGILRLESCNVGSGDYVTAFKKELDKLGIKVGYLAAPNGYLTASNLPYLHIRPIWQLDFKHPWKVIEVDSTVNLPGKKIDARVNTSDIVINFSKLEEAEKISYLTKIGLDLDEAKNLIKHIGSTEVWKIIRATILNSNSLDLPDDITIAIKSSLQDELIKRGMSVTLSQSEEAEKADTEKSTPVAPDSFHLSGGEIILNRFQSLSEISKEFQAKYGNIINFHGKLQQANPAVVVDDIRKRGLPAGTKLKLPPLELSKNSAYITKGYETFNLVALQYATSSGSYDAEIQSKVESRNLPLLRQHRYAKDIVLPVGTRIVLP</sequence>
<evidence type="ECO:0000313" key="1">
    <source>
        <dbReference type="EMBL" id="KOC93762.1"/>
    </source>
</evidence>
<dbReference type="STRING" id="1560201.NG42_06555"/>
<accession>A0A0L7TEH4</accession>
<dbReference type="RefSeq" id="WP_053115772.1">
    <property type="nucleotide sequence ID" value="NZ_JRXF01000011.1"/>
</dbReference>
<dbReference type="OrthoDB" id="6558979at2"/>
<proteinExistence type="predicted"/>
<organism evidence="1 2">
    <name type="scientific">Winslowiella iniecta</name>
    <dbReference type="NCBI Taxonomy" id="1560201"/>
    <lineage>
        <taxon>Bacteria</taxon>
        <taxon>Pseudomonadati</taxon>
        <taxon>Pseudomonadota</taxon>
        <taxon>Gammaproteobacteria</taxon>
        <taxon>Enterobacterales</taxon>
        <taxon>Erwiniaceae</taxon>
        <taxon>Winslowiella</taxon>
    </lineage>
</organism>
<reference evidence="1 2" key="1">
    <citation type="journal article" date="2015" name="Int. J. Syst. Evol. Microbiol.">
        <title>Erwinia iniecta sp. nov., isolated from Russian wheat aphids (Diuraphis noxia).</title>
        <authorList>
            <person name="Campillo T."/>
            <person name="Luna E."/>
            <person name="Portier P."/>
            <person name="Fischer-Le Saux M."/>
            <person name="Lapitan N."/>
            <person name="Tisserat N.A."/>
            <person name="Leach J.E."/>
        </authorList>
    </citation>
    <scope>NUCLEOTIDE SEQUENCE [LARGE SCALE GENOMIC DNA]</scope>
    <source>
        <strain evidence="1 2">B149</strain>
    </source>
</reference>
<evidence type="ECO:0008006" key="3">
    <source>
        <dbReference type="Google" id="ProtNLM"/>
    </source>
</evidence>
<protein>
    <recommendedName>
        <fullName evidence="3">Tox-PLDMTX domain-containing protein</fullName>
    </recommendedName>
</protein>
<evidence type="ECO:0000313" key="2">
    <source>
        <dbReference type="Proteomes" id="UP000036851"/>
    </source>
</evidence>
<dbReference type="EMBL" id="JRXF01000011">
    <property type="protein sequence ID" value="KOC93762.1"/>
    <property type="molecule type" value="Genomic_DNA"/>
</dbReference>
<gene>
    <name evidence="1" type="ORF">NG43_08585</name>
</gene>
<comment type="caution">
    <text evidence="1">The sequence shown here is derived from an EMBL/GenBank/DDBJ whole genome shotgun (WGS) entry which is preliminary data.</text>
</comment>